<dbReference type="InterPro" id="IPR011335">
    <property type="entry name" value="Restrct_endonuc-II-like"/>
</dbReference>
<dbReference type="SUPFAM" id="SSF52980">
    <property type="entry name" value="Restriction endonuclease-like"/>
    <property type="match status" value="1"/>
</dbReference>
<name>A0A5D0HTH6_9FLAO</name>
<dbReference type="InterPro" id="IPR027417">
    <property type="entry name" value="P-loop_NTPase"/>
</dbReference>
<gene>
    <name evidence="2" type="ORF">FUA24_14980</name>
</gene>
<accession>A0A5D0HTH6</accession>
<evidence type="ECO:0000313" key="3">
    <source>
        <dbReference type="Proteomes" id="UP000323930"/>
    </source>
</evidence>
<dbReference type="PROSITE" id="PS50837">
    <property type="entry name" value="NACHT"/>
    <property type="match status" value="1"/>
</dbReference>
<dbReference type="Gene3D" id="3.40.50.300">
    <property type="entry name" value="P-loop containing nucleotide triphosphate hydrolases"/>
    <property type="match status" value="1"/>
</dbReference>
<protein>
    <submittedName>
        <fullName evidence="2">NACHT domain-containing protein</fullName>
    </submittedName>
</protein>
<reference evidence="2 3" key="1">
    <citation type="submission" date="2019-08" db="EMBL/GenBank/DDBJ databases">
        <title>Seonamhaeicola sediminis sp. nov., isolated from marine sediment.</title>
        <authorList>
            <person name="Cao W.R."/>
        </authorList>
    </citation>
    <scope>NUCLEOTIDE SEQUENCE [LARGE SCALE GENOMIC DNA]</scope>
    <source>
        <strain evidence="2 3">B011</strain>
    </source>
</reference>
<dbReference type="GO" id="GO:0004519">
    <property type="term" value="F:endonuclease activity"/>
    <property type="evidence" value="ECO:0007669"/>
    <property type="project" value="InterPro"/>
</dbReference>
<evidence type="ECO:0000313" key="2">
    <source>
        <dbReference type="EMBL" id="TYA74618.1"/>
    </source>
</evidence>
<dbReference type="RefSeq" id="WP_148543732.1">
    <property type="nucleotide sequence ID" value="NZ_VSDQ01000679.1"/>
</dbReference>
<dbReference type="Pfam" id="PF04471">
    <property type="entry name" value="Mrr_cat"/>
    <property type="match status" value="1"/>
</dbReference>
<dbReference type="InterPro" id="IPR007111">
    <property type="entry name" value="NACHT_NTPase"/>
</dbReference>
<dbReference type="GO" id="GO:0003677">
    <property type="term" value="F:DNA binding"/>
    <property type="evidence" value="ECO:0007669"/>
    <property type="project" value="InterPro"/>
</dbReference>
<feature type="domain" description="NACHT" evidence="1">
    <location>
        <begin position="413"/>
        <end position="540"/>
    </location>
</feature>
<dbReference type="InterPro" id="IPR011856">
    <property type="entry name" value="tRNA_endonuc-like_dom_sf"/>
</dbReference>
<evidence type="ECO:0000259" key="1">
    <source>
        <dbReference type="PROSITE" id="PS50837"/>
    </source>
</evidence>
<dbReference type="Gene3D" id="3.40.1350.10">
    <property type="match status" value="1"/>
</dbReference>
<organism evidence="2 3">
    <name type="scientific">Seonamhaeicola marinus</name>
    <dbReference type="NCBI Taxonomy" id="1912246"/>
    <lineage>
        <taxon>Bacteria</taxon>
        <taxon>Pseudomonadati</taxon>
        <taxon>Bacteroidota</taxon>
        <taxon>Flavobacteriia</taxon>
        <taxon>Flavobacteriales</taxon>
        <taxon>Flavobacteriaceae</taxon>
    </lineage>
</organism>
<comment type="caution">
    <text evidence="2">The sequence shown here is derived from an EMBL/GenBank/DDBJ whole genome shotgun (WGS) entry which is preliminary data.</text>
</comment>
<dbReference type="Pfam" id="PF05729">
    <property type="entry name" value="NACHT"/>
    <property type="match status" value="1"/>
</dbReference>
<proteinExistence type="predicted"/>
<dbReference type="GO" id="GO:0009307">
    <property type="term" value="P:DNA restriction-modification system"/>
    <property type="evidence" value="ECO:0007669"/>
    <property type="project" value="InterPro"/>
</dbReference>
<sequence length="877" mass="102638">MNNNSEKKNPDWLRFEKEIAGLFELFGYDDVVHNAKLDGGQCDVVAKSTNRTKSNIIVECKFSSSSTSKVGIVDVQNFINKASNYRNEGKIDLGYLITNTEFTADAKAALNDRIKNYIFLLTYDEFIQGLLDIKQYLEDYIKEYDDLGEGEKFIDLKLLNTTGLDRTIMDSIPGDLLEPIGSKTNFLVIPNNQIEGHIDKMPFLSFNNNSHSPTVKPIEFFNQLQEYYENNTKEKKSHEKQLIKILKVVVKKIADQHKDEILYNLFEKIPKDKIKMIRRSPELTVKTLMDIWSEYGGDSGIKLFRKSKIRTTIYKEIIKEYKTEIKSIKVKKQTIPPLINSFGPHIVEALQIEPGLMFSKLNDIKNWNDKYELQNIIAHLNDQTESDRIILKLLIEEPALNSLQSYIVNKTTDVLVLIGDYGAGKTTIIRKLMRKLSEEKLLNQYDSNYRIPLYITLKDYNKIPDIKNLIKSFLRNKVEVSNMSIRAFKKLNEEGRFILLLDAFDEMLNRVTKADRRRCFKEIAELVTENSKIILTGRPSYFNDYEEFKENVNLLNLKKKDSFEKSNINYEIKCLQLLDEEQVETLIKKSSPKDSEGVIDILLNNPSLMDLARRPVLASMISKTGDELKKLENKEVSVRNVYELYTDKWVKREEDKGSFRLLVQPNQKSIFLRYLAMQMFIEGSLSIHYTELDKSLQKHFDLDRTINLDYFSHDIRTCSFLSRTDDGFYFFMHKSFMEYFVACEFEEMENSPFANSFSNNLTNEIIDLLDFDKLPPKIIELWKRRNSIQNFNDEIYNVKNHLAKKQMYEYAAAIRDIEKDLEYILDNYNSVFVMNLKKSSELYKKFKEVLPKINTYKNYLSDDLVKFFNTNFYSLDS</sequence>
<dbReference type="EMBL" id="VSDQ01000679">
    <property type="protein sequence ID" value="TYA74618.1"/>
    <property type="molecule type" value="Genomic_DNA"/>
</dbReference>
<dbReference type="AlphaFoldDB" id="A0A5D0HTH6"/>
<keyword evidence="3" id="KW-1185">Reference proteome</keyword>
<dbReference type="Proteomes" id="UP000323930">
    <property type="component" value="Unassembled WGS sequence"/>
</dbReference>
<dbReference type="InterPro" id="IPR007560">
    <property type="entry name" value="Restrct_endonuc_IV_Mrr"/>
</dbReference>
<dbReference type="OrthoDB" id="320396at2"/>
<dbReference type="SUPFAM" id="SSF52540">
    <property type="entry name" value="P-loop containing nucleoside triphosphate hydrolases"/>
    <property type="match status" value="1"/>
</dbReference>